<accession>A0ABY7K5B9</accession>
<dbReference type="Proteomes" id="UP001164439">
    <property type="component" value="Chromosome"/>
</dbReference>
<evidence type="ECO:0000256" key="1">
    <source>
        <dbReference type="SAM" id="MobiDB-lite"/>
    </source>
</evidence>
<organism evidence="4 5">
    <name type="scientific">Streptomyces cinnabarinus</name>
    <dbReference type="NCBI Taxonomy" id="67287"/>
    <lineage>
        <taxon>Bacteria</taxon>
        <taxon>Bacillati</taxon>
        <taxon>Actinomycetota</taxon>
        <taxon>Actinomycetes</taxon>
        <taxon>Kitasatosporales</taxon>
        <taxon>Streptomycetaceae</taxon>
        <taxon>Streptomyces</taxon>
    </lineage>
</organism>
<evidence type="ECO:0000313" key="4">
    <source>
        <dbReference type="EMBL" id="WAZ19554.1"/>
    </source>
</evidence>
<keyword evidence="5" id="KW-1185">Reference proteome</keyword>
<evidence type="ECO:0000313" key="5">
    <source>
        <dbReference type="Proteomes" id="UP001164439"/>
    </source>
</evidence>
<evidence type="ECO:0000259" key="3">
    <source>
        <dbReference type="Pfam" id="PF19747"/>
    </source>
</evidence>
<dbReference type="EMBL" id="CP114413">
    <property type="protein sequence ID" value="WAZ19554.1"/>
    <property type="molecule type" value="Genomic_DNA"/>
</dbReference>
<name>A0ABY7K5B9_9ACTN</name>
<feature type="domain" description="DUF6234" evidence="3">
    <location>
        <begin position="15"/>
        <end position="138"/>
    </location>
</feature>
<keyword evidence="2" id="KW-0472">Membrane</keyword>
<keyword evidence="2" id="KW-1133">Transmembrane helix</keyword>
<sequence length="141" mass="14244">MTTTPAPRTGRPHPAADLFLALTLLVADGMAALIASLRGLDAAGYAFLGPDTGTPIDFTPVAIALGVVGGLVVATAWLAHRYRAPNTAALQLLAGLVLLLIAGLGQLGQYGEDRSPAPEPGYSGPRSPCLSGGDNSECHGS</sequence>
<dbReference type="RefSeq" id="WP_269657244.1">
    <property type="nucleotide sequence ID" value="NZ_CP114413.1"/>
</dbReference>
<evidence type="ECO:0000256" key="2">
    <source>
        <dbReference type="SAM" id="Phobius"/>
    </source>
</evidence>
<feature type="transmembrane region" description="Helical" evidence="2">
    <location>
        <begin position="18"/>
        <end position="38"/>
    </location>
</feature>
<dbReference type="Pfam" id="PF19747">
    <property type="entry name" value="DUF6234"/>
    <property type="match status" value="1"/>
</dbReference>
<keyword evidence="2" id="KW-0812">Transmembrane</keyword>
<gene>
    <name evidence="4" type="ORF">STRCI_000613</name>
</gene>
<dbReference type="InterPro" id="IPR046201">
    <property type="entry name" value="DUF6234"/>
</dbReference>
<feature type="region of interest" description="Disordered" evidence="1">
    <location>
        <begin position="112"/>
        <end position="141"/>
    </location>
</feature>
<feature type="transmembrane region" description="Helical" evidence="2">
    <location>
        <begin position="58"/>
        <end position="78"/>
    </location>
</feature>
<feature type="transmembrane region" description="Helical" evidence="2">
    <location>
        <begin position="90"/>
        <end position="108"/>
    </location>
</feature>
<reference evidence="4" key="1">
    <citation type="submission" date="2022-12" db="EMBL/GenBank/DDBJ databases">
        <authorList>
            <person name="Ruckert C."/>
            <person name="Busche T."/>
            <person name="Kalinowski J."/>
            <person name="Wittmann C."/>
        </authorList>
    </citation>
    <scope>NUCLEOTIDE SEQUENCE</scope>
    <source>
        <strain evidence="4">DSM 40467</strain>
    </source>
</reference>
<protein>
    <submittedName>
        <fullName evidence="4">DUF6234 family protein</fullName>
    </submittedName>
</protein>
<proteinExistence type="predicted"/>